<evidence type="ECO:0000313" key="12">
    <source>
        <dbReference type="EMBL" id="KAI3432282.1"/>
    </source>
</evidence>
<evidence type="ECO:0000256" key="1">
    <source>
        <dbReference type="ARBA" id="ARBA00004726"/>
    </source>
</evidence>
<dbReference type="OrthoDB" id="414641at2759"/>
<evidence type="ECO:0000256" key="5">
    <source>
        <dbReference type="ARBA" id="ARBA00022679"/>
    </source>
</evidence>
<keyword evidence="3" id="KW-0285">Flavoprotein</keyword>
<evidence type="ECO:0000313" key="13">
    <source>
        <dbReference type="Proteomes" id="UP001055712"/>
    </source>
</evidence>
<feature type="domain" description="FAD synthetase" evidence="11">
    <location>
        <begin position="46"/>
        <end position="183"/>
    </location>
</feature>
<evidence type="ECO:0000256" key="7">
    <source>
        <dbReference type="ARBA" id="ARBA00022741"/>
    </source>
</evidence>
<evidence type="ECO:0000256" key="4">
    <source>
        <dbReference type="ARBA" id="ARBA00022643"/>
    </source>
</evidence>
<comment type="caution">
    <text evidence="12">The sequence shown here is derived from an EMBL/GenBank/DDBJ whole genome shotgun (WGS) entry which is preliminary data.</text>
</comment>
<sequence length="355" mass="36277">MTGPECALQGWCRPLTGRGQPAEGSSVSPSMDCGMAAAAAGAEELPAVVALGKFDALHKGHRALAAAAAQLGGAPWLVSFSGIAEVLGWPARLPLVAPCDRQRVLATWGLHCQGHVPRECAIPFAEVRNLSPEAFVQLMAEELQVAGVVVGSNYRFGYRAAGTAQLLQQLGPQHGMQVRVLSLVGLPVAAAEAGEAAAAAAEAAAAEAGAGRDEEYASRNGPQAAEVQPAEAVSSSRVRHALAAGDMEDAAECLGRRYRLVASLEAAPTPASGCGGQVLHLPATTVLNQPPGAGRYAVLASLAGSDTLQEVAPPREAVVTVDEAGLSLQGGGSSDFHLLRQPGARLLVLDFLSEA</sequence>
<evidence type="ECO:0000256" key="10">
    <source>
        <dbReference type="SAM" id="MobiDB-lite"/>
    </source>
</evidence>
<keyword evidence="13" id="KW-1185">Reference proteome</keyword>
<keyword evidence="8" id="KW-0274">FAD</keyword>
<evidence type="ECO:0000256" key="9">
    <source>
        <dbReference type="ARBA" id="ARBA00022840"/>
    </source>
</evidence>
<dbReference type="EC" id="2.7.7.2" evidence="2"/>
<dbReference type="InterPro" id="IPR015864">
    <property type="entry name" value="FAD_synthase"/>
</dbReference>
<keyword evidence="7" id="KW-0547">Nucleotide-binding</keyword>
<protein>
    <recommendedName>
        <fullName evidence="2">FAD synthase</fullName>
        <ecNumber evidence="2">2.7.7.2</ecNumber>
    </recommendedName>
</protein>
<dbReference type="GO" id="GO:0009231">
    <property type="term" value="P:riboflavin biosynthetic process"/>
    <property type="evidence" value="ECO:0007669"/>
    <property type="project" value="InterPro"/>
</dbReference>
<dbReference type="GO" id="GO:0005524">
    <property type="term" value="F:ATP binding"/>
    <property type="evidence" value="ECO:0007669"/>
    <property type="project" value="UniProtKB-KW"/>
</dbReference>
<proteinExistence type="predicted"/>
<reference evidence="12" key="1">
    <citation type="journal article" date="2019" name="Plant J.">
        <title>Chlorella vulgaris genome assembly and annotation reveals the molecular basis for metabolic acclimation to high light conditions.</title>
        <authorList>
            <person name="Cecchin M."/>
            <person name="Marcolungo L."/>
            <person name="Rossato M."/>
            <person name="Girolomoni L."/>
            <person name="Cosentino E."/>
            <person name="Cuine S."/>
            <person name="Li-Beisson Y."/>
            <person name="Delledonne M."/>
            <person name="Ballottari M."/>
        </authorList>
    </citation>
    <scope>NUCLEOTIDE SEQUENCE</scope>
    <source>
        <strain evidence="12">211/11P</strain>
    </source>
</reference>
<organism evidence="12 13">
    <name type="scientific">Chlorella vulgaris</name>
    <name type="common">Green alga</name>
    <dbReference type="NCBI Taxonomy" id="3077"/>
    <lineage>
        <taxon>Eukaryota</taxon>
        <taxon>Viridiplantae</taxon>
        <taxon>Chlorophyta</taxon>
        <taxon>core chlorophytes</taxon>
        <taxon>Trebouxiophyceae</taxon>
        <taxon>Chlorellales</taxon>
        <taxon>Chlorellaceae</taxon>
        <taxon>Chlorella clade</taxon>
        <taxon>Chlorella</taxon>
    </lineage>
</organism>
<reference evidence="12" key="2">
    <citation type="submission" date="2020-11" db="EMBL/GenBank/DDBJ databases">
        <authorList>
            <person name="Cecchin M."/>
            <person name="Marcolungo L."/>
            <person name="Rossato M."/>
            <person name="Girolomoni L."/>
            <person name="Cosentino E."/>
            <person name="Cuine S."/>
            <person name="Li-Beisson Y."/>
            <person name="Delledonne M."/>
            <person name="Ballottari M."/>
        </authorList>
    </citation>
    <scope>NUCLEOTIDE SEQUENCE</scope>
    <source>
        <strain evidence="12">211/11P</strain>
        <tissue evidence="12">Whole cell</tissue>
    </source>
</reference>
<evidence type="ECO:0000256" key="2">
    <source>
        <dbReference type="ARBA" id="ARBA00012393"/>
    </source>
</evidence>
<keyword evidence="4" id="KW-0288">FMN</keyword>
<dbReference type="GO" id="GO:0003919">
    <property type="term" value="F:FMN adenylyltransferase activity"/>
    <property type="evidence" value="ECO:0007669"/>
    <property type="project" value="UniProtKB-EC"/>
</dbReference>
<dbReference type="SUPFAM" id="SSF52374">
    <property type="entry name" value="Nucleotidylyl transferase"/>
    <property type="match status" value="1"/>
</dbReference>
<comment type="pathway">
    <text evidence="1">Cofactor biosynthesis; FAD biosynthesis; FAD from FMN: step 1/1.</text>
</comment>
<dbReference type="Proteomes" id="UP001055712">
    <property type="component" value="Unassembled WGS sequence"/>
</dbReference>
<evidence type="ECO:0000256" key="8">
    <source>
        <dbReference type="ARBA" id="ARBA00022827"/>
    </source>
</evidence>
<keyword evidence="9" id="KW-0067">ATP-binding</keyword>
<evidence type="ECO:0000259" key="11">
    <source>
        <dbReference type="Pfam" id="PF06574"/>
    </source>
</evidence>
<gene>
    <name evidence="12" type="ORF">D9Q98_003842</name>
</gene>
<name>A0A9D4YYG6_CHLVU</name>
<feature type="region of interest" description="Disordered" evidence="10">
    <location>
        <begin position="211"/>
        <end position="232"/>
    </location>
</feature>
<evidence type="ECO:0000256" key="6">
    <source>
        <dbReference type="ARBA" id="ARBA00022695"/>
    </source>
</evidence>
<dbReference type="EMBL" id="SIDB01000005">
    <property type="protein sequence ID" value="KAI3432282.1"/>
    <property type="molecule type" value="Genomic_DNA"/>
</dbReference>
<evidence type="ECO:0000256" key="3">
    <source>
        <dbReference type="ARBA" id="ARBA00022630"/>
    </source>
</evidence>
<keyword evidence="6" id="KW-0548">Nucleotidyltransferase</keyword>
<keyword evidence="5" id="KW-0808">Transferase</keyword>
<accession>A0A9D4YYG6</accession>
<dbReference type="Gene3D" id="3.40.50.620">
    <property type="entry name" value="HUPs"/>
    <property type="match status" value="1"/>
</dbReference>
<dbReference type="AlphaFoldDB" id="A0A9D4YYG6"/>
<dbReference type="Pfam" id="PF06574">
    <property type="entry name" value="FAD_syn"/>
    <property type="match status" value="1"/>
</dbReference>
<dbReference type="InterPro" id="IPR014729">
    <property type="entry name" value="Rossmann-like_a/b/a_fold"/>
</dbReference>